<dbReference type="AlphaFoldDB" id="A0A7W3JUT1"/>
<name>A0A7W3JUT1_9MICO</name>
<protein>
    <submittedName>
        <fullName evidence="1">Uncharacterized protein</fullName>
    </submittedName>
</protein>
<dbReference type="Proteomes" id="UP000524237">
    <property type="component" value="Unassembled WGS sequence"/>
</dbReference>
<evidence type="ECO:0000313" key="1">
    <source>
        <dbReference type="EMBL" id="MBA8829492.1"/>
    </source>
</evidence>
<dbReference type="EMBL" id="JACGWU010000005">
    <property type="protein sequence ID" value="MBA8829492.1"/>
    <property type="molecule type" value="Genomic_DNA"/>
</dbReference>
<organism evidence="1 2">
    <name type="scientific">Alpinimonas psychrophila</name>
    <dbReference type="NCBI Taxonomy" id="748908"/>
    <lineage>
        <taxon>Bacteria</taxon>
        <taxon>Bacillati</taxon>
        <taxon>Actinomycetota</taxon>
        <taxon>Actinomycetes</taxon>
        <taxon>Micrococcales</taxon>
        <taxon>Microbacteriaceae</taxon>
        <taxon>Alpinimonas</taxon>
    </lineage>
</organism>
<proteinExistence type="predicted"/>
<keyword evidence="2" id="KW-1185">Reference proteome</keyword>
<gene>
    <name evidence="1" type="ORF">FB555_001601</name>
</gene>
<reference evidence="1 2" key="1">
    <citation type="submission" date="2020-07" db="EMBL/GenBank/DDBJ databases">
        <title>Sequencing the genomes of 1000 actinobacteria strains.</title>
        <authorList>
            <person name="Klenk H.-P."/>
        </authorList>
    </citation>
    <scope>NUCLEOTIDE SEQUENCE [LARGE SCALE GENOMIC DNA]</scope>
    <source>
        <strain evidence="1 2">DSM 23737</strain>
    </source>
</reference>
<comment type="caution">
    <text evidence="1">The sequence shown here is derived from an EMBL/GenBank/DDBJ whole genome shotgun (WGS) entry which is preliminary data.</text>
</comment>
<accession>A0A7W3JUT1</accession>
<sequence>MRSPHDKVMEAHFYKAQLNEHPEWLYVRGTGWAEGNLDYLEICLEVCDLLVSQGVTVSGQTSDGFRLMPLPELRDFVLHLLQSLYTMQNLPRNVPKHRFIHGQNFRTMTLNLDEYFHDPELGILVREAWGTVVRARSKNTGGRESDS</sequence>
<evidence type="ECO:0000313" key="2">
    <source>
        <dbReference type="Proteomes" id="UP000524237"/>
    </source>
</evidence>